<accession>A0A1G6SY52</accession>
<sequence>MPDQTGAHKERQPGVRGATAFAHLSGDKSVDSVDNTANLLSPRVTEGPNEAVNTPRVGGFVSESPKRDTERNIVAGPNEPGSADHPQGRDLARAALDAARQRAAARGTEPGYRKPGRAGKGGSRQNPRRRRWSGPGVDERDPQPLGRLASRMATQMGWGEQLANGQVFGQWVRLVGEEVAEHAQPVALKDGELTVRASSTAWATQLRLLQRQLLAKIAKGVGHGVVKRMRIQGPTAPSWRKGPRHVPGRGPRDTYG</sequence>
<proteinExistence type="inferred from homology"/>
<organism evidence="4 5">
    <name type="scientific">Prauserella marina</name>
    <dbReference type="NCBI Taxonomy" id="530584"/>
    <lineage>
        <taxon>Bacteria</taxon>
        <taxon>Bacillati</taxon>
        <taxon>Actinomycetota</taxon>
        <taxon>Actinomycetes</taxon>
        <taxon>Pseudonocardiales</taxon>
        <taxon>Pseudonocardiaceae</taxon>
        <taxon>Prauserella</taxon>
    </lineage>
</organism>
<feature type="compositionally biased region" description="Low complexity" evidence="3">
    <location>
        <begin position="93"/>
        <end position="107"/>
    </location>
</feature>
<feature type="compositionally biased region" description="Basic and acidic residues" evidence="3">
    <location>
        <begin position="1"/>
        <end position="13"/>
    </location>
</feature>
<reference evidence="4 5" key="1">
    <citation type="submission" date="2016-10" db="EMBL/GenBank/DDBJ databases">
        <authorList>
            <person name="de Groot N.N."/>
        </authorList>
    </citation>
    <scope>NUCLEOTIDE SEQUENCE [LARGE SCALE GENOMIC DNA]</scope>
    <source>
        <strain evidence="4 5">CGMCC 4.5506</strain>
    </source>
</reference>
<evidence type="ECO:0000256" key="2">
    <source>
        <dbReference type="HAMAP-Rule" id="MF_00630"/>
    </source>
</evidence>
<evidence type="ECO:0000256" key="3">
    <source>
        <dbReference type="SAM" id="MobiDB-lite"/>
    </source>
</evidence>
<dbReference type="Pfam" id="PF05258">
    <property type="entry name" value="DciA"/>
    <property type="match status" value="1"/>
</dbReference>
<evidence type="ECO:0000313" key="4">
    <source>
        <dbReference type="EMBL" id="SDD21005.1"/>
    </source>
</evidence>
<gene>
    <name evidence="4" type="ORF">SAMN05421630_106417</name>
</gene>
<dbReference type="STRING" id="530584.SAMN05421630_106417"/>
<dbReference type="PANTHER" id="PTHR36456:SF1">
    <property type="entry name" value="UPF0232 PROTEIN SCO3875"/>
    <property type="match status" value="1"/>
</dbReference>
<dbReference type="InterPro" id="IPR007922">
    <property type="entry name" value="DciA-like"/>
</dbReference>
<name>A0A1G6SY52_9PSEU</name>
<evidence type="ECO:0000313" key="5">
    <source>
        <dbReference type="Proteomes" id="UP000199494"/>
    </source>
</evidence>
<protein>
    <recommendedName>
        <fullName evidence="2">UPF0232 protein SAMN05421630_106417</fullName>
    </recommendedName>
</protein>
<dbReference type="AlphaFoldDB" id="A0A1G6SY52"/>
<dbReference type="InterPro" id="IPR023007">
    <property type="entry name" value="UPF0232_actinobac"/>
</dbReference>
<dbReference type="PANTHER" id="PTHR36456">
    <property type="entry name" value="UPF0232 PROTEIN SCO3875"/>
    <property type="match status" value="1"/>
</dbReference>
<feature type="region of interest" description="Disordered" evidence="3">
    <location>
        <begin position="1"/>
        <end position="145"/>
    </location>
</feature>
<dbReference type="HAMAP" id="MF_00630">
    <property type="entry name" value="UPF0232"/>
    <property type="match status" value="1"/>
</dbReference>
<dbReference type="Proteomes" id="UP000199494">
    <property type="component" value="Unassembled WGS sequence"/>
</dbReference>
<comment type="similarity">
    <text evidence="1 2">Belongs to the UPF0232 family.</text>
</comment>
<keyword evidence="5" id="KW-1185">Reference proteome</keyword>
<feature type="region of interest" description="Disordered" evidence="3">
    <location>
        <begin position="232"/>
        <end position="256"/>
    </location>
</feature>
<evidence type="ECO:0000256" key="1">
    <source>
        <dbReference type="ARBA" id="ARBA00006200"/>
    </source>
</evidence>
<dbReference type="EMBL" id="FMZE01000006">
    <property type="protein sequence ID" value="SDD21005.1"/>
    <property type="molecule type" value="Genomic_DNA"/>
</dbReference>